<gene>
    <name evidence="2" type="ORF">VF08_02565</name>
</gene>
<protein>
    <submittedName>
        <fullName evidence="2">Uncharacterized protein</fullName>
    </submittedName>
</protein>
<accession>A0A9Q6ENH3</accession>
<evidence type="ECO:0000313" key="2">
    <source>
        <dbReference type="EMBL" id="PHK06916.1"/>
    </source>
</evidence>
<name>A0A9Q6ENH3_NOSLI</name>
<proteinExistence type="predicted"/>
<dbReference type="Proteomes" id="UP000222310">
    <property type="component" value="Unassembled WGS sequence"/>
</dbReference>
<feature type="region of interest" description="Disordered" evidence="1">
    <location>
        <begin position="1"/>
        <end position="20"/>
    </location>
</feature>
<dbReference type="RefSeq" id="WP_099066947.1">
    <property type="nucleotide sequence ID" value="NZ_LAHD01000004.1"/>
</dbReference>
<dbReference type="GeneID" id="57092473"/>
<feature type="compositionally biased region" description="Polar residues" evidence="1">
    <location>
        <begin position="1"/>
        <end position="16"/>
    </location>
</feature>
<dbReference type="EMBL" id="LAHD01000004">
    <property type="protein sequence ID" value="PHK06916.1"/>
    <property type="molecule type" value="Genomic_DNA"/>
</dbReference>
<organism evidence="2 3">
    <name type="scientific">Nostoc linckia z8</name>
    <dbReference type="NCBI Taxonomy" id="1628746"/>
    <lineage>
        <taxon>Bacteria</taxon>
        <taxon>Bacillati</taxon>
        <taxon>Cyanobacteriota</taxon>
        <taxon>Cyanophyceae</taxon>
        <taxon>Nostocales</taxon>
        <taxon>Nostocaceae</taxon>
        <taxon>Nostoc</taxon>
    </lineage>
</organism>
<dbReference type="AlphaFoldDB" id="A0A9Q6ENH3"/>
<reference evidence="2 3" key="1">
    <citation type="submission" date="2015-02" db="EMBL/GenBank/DDBJ databases">
        <title>Nostoc linckia genome annotation.</title>
        <authorList>
            <person name="Zhou Z."/>
        </authorList>
    </citation>
    <scope>NUCLEOTIDE SEQUENCE [LARGE SCALE GENOMIC DNA]</scope>
    <source>
        <strain evidence="3">z8</strain>
    </source>
</reference>
<comment type="caution">
    <text evidence="2">The sequence shown here is derived from an EMBL/GenBank/DDBJ whole genome shotgun (WGS) entry which is preliminary data.</text>
</comment>
<evidence type="ECO:0000256" key="1">
    <source>
        <dbReference type="SAM" id="MobiDB-lite"/>
    </source>
</evidence>
<sequence length="1222" mass="142273">MELNSQNLHPTSSDLPQVSPADWTTTRRKILSWLNQNSSSLANLYEGAVCLTFGIPIPGRLRFISHAVREIRNRLPDSIPKISERLEYKDEVENLADIWESNGFGLDEIPLESEEITINFQIFSKIQQLIKKHKAVRYNNKKRTFLFFELCISENKLDLNILEPIVNHYWEITEWFMEQTHETHDSGKPKLDPDDLKIRHQFELFESFLATFAQNFYTTVDKLDEILQEDNPQQIEKVIGFLIHPQHFSYFFNRLQNPEWIKLLKDKGFFKNPPQMIEDVSQGTVSFPMWPQSRYLARMAKHKPKEVLEIARQIESNNPRVHEDFVDAALEMALEEAVQLVPKVKTWIKSLYSSSLLPEKVAALIVHLAQGGKIKKALELAKTLLAVMPDSSLNNGDNNDNNVYLSSPKPRIRFNNSHYRRILKTLVPELVKITGEEALIMLIILLNNAIKFSRRNAETEEKQNNSPILEDYSRIWRYAIEEHHRNHPPYDVREILVETVRDTAKQILESDRTKIRNIVQKLEERRWRIFHRIALYLIREYQDVDPNLLIEKVVDSKRFTDTSSYEDYEYAHLLKDNFAQLSVEKQAQILSWIENPELDLNWEEDQERKAEWVKYWQWHKLTIIKDSLSTYWRERYDDLVNKFGKEIELSDIVSGGVGQVRVSGVGSPKTDSELESMSIEELVAFLRTWEPNSTDPFEEPSRSGLGSALTRLVEKSPERYAQGAAQFQGLHARYISNLLRGLRQALNNQSTQQQEIREFDWISVLSLCNWLAEKSEELKKSQTIYNEPSSNWLEPCRTVVDLLGVGLNLDTIAIQFNFRDRVWNILRLLTQHPDPTLEREMEYHSSNNSYSELAINTVRGEAMHTVVRYALWIRRHFEQIPESAEHLQRGFDEMPEVRQVLDEHLNPDIEPSLAIRSVYGQWFPWLALLDPLWANQSIGKIFPQDETFSNLRLAAWESYINFSGVYNNAFDLLHEEYRYAVEQINTTLIERQKLTHTDEGLADHLMTFYWRGKLNLDESGGLLTRFFELASDALRGYALEFVGRSLKKTENEIDPEILNWLQLLWGKRLETARNSTEPNSYATELAAFGWWFGSGKFDDAWAIAQIKQILELIGKVDPDFLLLERLAVLVDTMPELSVECLELLIKNDKSGWSIYGWQNETKAILSKAIKSTSGQATKTAENIIQDLGKRGHWEYRNLLPPSGSKQPYFFKMDSKSSSDRKT</sequence>
<evidence type="ECO:0000313" key="3">
    <source>
        <dbReference type="Proteomes" id="UP000222310"/>
    </source>
</evidence>